<dbReference type="Proteomes" id="UP000808215">
    <property type="component" value="Unassembled WGS sequence"/>
</dbReference>
<accession>A0ABS1ATL4</accession>
<evidence type="ECO:0000313" key="1">
    <source>
        <dbReference type="EMBL" id="MBJ9687481.1"/>
    </source>
</evidence>
<dbReference type="RefSeq" id="WP_200091272.1">
    <property type="nucleotide sequence ID" value="NZ_JADVKH010000018.1"/>
</dbReference>
<organism evidence="1 2">
    <name type="scientific">Burkholderia vietnamiensis</name>
    <dbReference type="NCBI Taxonomy" id="60552"/>
    <lineage>
        <taxon>Bacteria</taxon>
        <taxon>Pseudomonadati</taxon>
        <taxon>Pseudomonadota</taxon>
        <taxon>Betaproteobacteria</taxon>
        <taxon>Burkholderiales</taxon>
        <taxon>Burkholderiaceae</taxon>
        <taxon>Burkholderia</taxon>
        <taxon>Burkholderia cepacia complex</taxon>
    </lineage>
</organism>
<protein>
    <submittedName>
        <fullName evidence="1">Lar family restriction alleviation protein</fullName>
    </submittedName>
</protein>
<name>A0ABS1ATL4_BURVI</name>
<reference evidence="1 2" key="1">
    <citation type="submission" date="2020-11" db="EMBL/GenBank/DDBJ databases">
        <title>Enhanced detection system for hospital associated transmission using whole genome sequencing surveillance.</title>
        <authorList>
            <person name="Harrison L.H."/>
            <person name="Van Tyne D."/>
            <person name="Marsh J.W."/>
            <person name="Griffith M.P."/>
            <person name="Snyder D.J."/>
            <person name="Cooper V.S."/>
            <person name="Mustapha M."/>
        </authorList>
    </citation>
    <scope>NUCLEOTIDE SEQUENCE [LARGE SCALE GENOMIC DNA]</scope>
    <source>
        <strain evidence="1 2">BC00020</strain>
    </source>
</reference>
<dbReference type="Pfam" id="PF14354">
    <property type="entry name" value="Lar_restr_allev"/>
    <property type="match status" value="1"/>
</dbReference>
<comment type="caution">
    <text evidence="1">The sequence shown here is derived from an EMBL/GenBank/DDBJ whole genome shotgun (WGS) entry which is preliminary data.</text>
</comment>
<evidence type="ECO:0000313" key="2">
    <source>
        <dbReference type="Proteomes" id="UP000808215"/>
    </source>
</evidence>
<gene>
    <name evidence="1" type="ORF">I5589_10350</name>
</gene>
<dbReference type="EMBL" id="JADVKH010000018">
    <property type="protein sequence ID" value="MBJ9687481.1"/>
    <property type="molecule type" value="Genomic_DNA"/>
</dbReference>
<proteinExistence type="predicted"/>
<sequence length="74" mass="8395">MNRTLTGLMPCPFCGGHARIAKVGSDWWRVRAKHDDECALDDDHCLTAEQTDKGRQWVITAWNRRAPASEGEQK</sequence>
<keyword evidence="2" id="KW-1185">Reference proteome</keyword>